<accession>B8CVN7</accession>
<feature type="domain" description="RNA polymerase sigma factor 70 region 4 type 2" evidence="7">
    <location>
        <begin position="103"/>
        <end position="149"/>
    </location>
</feature>
<dbReference type="InterPro" id="IPR036388">
    <property type="entry name" value="WH-like_DNA-bd_sf"/>
</dbReference>
<dbReference type="GO" id="GO:0006352">
    <property type="term" value="P:DNA-templated transcription initiation"/>
    <property type="evidence" value="ECO:0007669"/>
    <property type="project" value="InterPro"/>
</dbReference>
<dbReference type="SUPFAM" id="SSF88946">
    <property type="entry name" value="Sigma2 domain of RNA polymerase sigma factors"/>
    <property type="match status" value="1"/>
</dbReference>
<keyword evidence="2" id="KW-0805">Transcription regulation</keyword>
<feature type="domain" description="RNA polymerase sigma-70 region 2" evidence="6">
    <location>
        <begin position="8"/>
        <end position="73"/>
    </location>
</feature>
<dbReference type="InterPro" id="IPR007627">
    <property type="entry name" value="RNA_pol_sigma70_r2"/>
</dbReference>
<keyword evidence="3" id="KW-0731">Sigma factor</keyword>
<dbReference type="NCBIfam" id="TIGR02937">
    <property type="entry name" value="sigma70-ECF"/>
    <property type="match status" value="1"/>
</dbReference>
<dbReference type="InterPro" id="IPR039425">
    <property type="entry name" value="RNA_pol_sigma-70-like"/>
</dbReference>
<dbReference type="AlphaFoldDB" id="B8CVN7"/>
<dbReference type="GO" id="GO:0003677">
    <property type="term" value="F:DNA binding"/>
    <property type="evidence" value="ECO:0007669"/>
    <property type="project" value="InterPro"/>
</dbReference>
<dbReference type="Proteomes" id="UP000000753">
    <property type="component" value="Chromosome"/>
</dbReference>
<dbReference type="EMBL" id="CP000472">
    <property type="protein sequence ID" value="ACJ31713.1"/>
    <property type="molecule type" value="Genomic_DNA"/>
</dbReference>
<dbReference type="Pfam" id="PF08281">
    <property type="entry name" value="Sigma70_r4_2"/>
    <property type="match status" value="1"/>
</dbReference>
<name>B8CVN7_SHEPW</name>
<dbReference type="InterPro" id="IPR013325">
    <property type="entry name" value="RNA_pol_sigma_r2"/>
</dbReference>
<dbReference type="HOGENOM" id="CLU_047691_3_4_6"/>
<keyword evidence="4" id="KW-0804">Transcription</keyword>
<dbReference type="KEGG" id="swp:swp_5098"/>
<evidence type="ECO:0000313" key="8">
    <source>
        <dbReference type="EMBL" id="ACJ31713.1"/>
    </source>
</evidence>
<dbReference type="Gene3D" id="1.10.10.10">
    <property type="entry name" value="Winged helix-like DNA-binding domain superfamily/Winged helix DNA-binding domain"/>
    <property type="match status" value="1"/>
</dbReference>
<dbReference type="SUPFAM" id="SSF88659">
    <property type="entry name" value="Sigma3 and sigma4 domains of RNA polymerase sigma factors"/>
    <property type="match status" value="1"/>
</dbReference>
<evidence type="ECO:0000256" key="3">
    <source>
        <dbReference type="ARBA" id="ARBA00023082"/>
    </source>
</evidence>
<sequence>MKLEQIWSAYRSKLKAFLHSKVSNPADVEDLLQDILIKTHSSLGSLQKGDSIQSWLFQIANRTTIDFYRKKNRIKELEPEELWYEERKENIKAELAPCIEPFLKALPDDMAQLLRAVDLEGQSQKAYAEELGLSYTTLKSRVQKGRSELRGLFEGCCHYNLDSQGNLLEFEQKSVNCKKC</sequence>
<dbReference type="Pfam" id="PF04542">
    <property type="entry name" value="Sigma70_r2"/>
    <property type="match status" value="1"/>
</dbReference>
<dbReference type="PANTHER" id="PTHR43133:SF62">
    <property type="entry name" value="RNA POLYMERASE SIGMA FACTOR SIGZ"/>
    <property type="match status" value="1"/>
</dbReference>
<gene>
    <name evidence="8" type="ordered locus">swp_5098</name>
</gene>
<dbReference type="PANTHER" id="PTHR43133">
    <property type="entry name" value="RNA POLYMERASE ECF-TYPE SIGMA FACTO"/>
    <property type="match status" value="1"/>
</dbReference>
<evidence type="ECO:0000313" key="9">
    <source>
        <dbReference type="Proteomes" id="UP000000753"/>
    </source>
</evidence>
<dbReference type="OrthoDB" id="9803470at2"/>
<evidence type="ECO:0000256" key="4">
    <source>
        <dbReference type="ARBA" id="ARBA00023163"/>
    </source>
</evidence>
<dbReference type="InterPro" id="IPR013324">
    <property type="entry name" value="RNA_pol_sigma_r3/r4-like"/>
</dbReference>
<dbReference type="eggNOG" id="COG1595">
    <property type="taxonomic scope" value="Bacteria"/>
</dbReference>
<protein>
    <recommendedName>
        <fullName evidence="5">RNA polymerase sigma factor SigZ</fullName>
    </recommendedName>
</protein>
<comment type="similarity">
    <text evidence="1">Belongs to the sigma-70 factor family. ECF subfamily.</text>
</comment>
<dbReference type="InterPro" id="IPR013249">
    <property type="entry name" value="RNA_pol_sigma70_r4_t2"/>
</dbReference>
<proteinExistence type="inferred from homology"/>
<dbReference type="InterPro" id="IPR014304">
    <property type="entry name" value="RNA_pol_sigma-Z"/>
</dbReference>
<organism evidence="8 9">
    <name type="scientific">Shewanella piezotolerans (strain WP3 / JCM 13877)</name>
    <dbReference type="NCBI Taxonomy" id="225849"/>
    <lineage>
        <taxon>Bacteria</taxon>
        <taxon>Pseudomonadati</taxon>
        <taxon>Pseudomonadota</taxon>
        <taxon>Gammaproteobacteria</taxon>
        <taxon>Alteromonadales</taxon>
        <taxon>Shewanellaceae</taxon>
        <taxon>Shewanella</taxon>
    </lineage>
</organism>
<reference evidence="8 9" key="1">
    <citation type="journal article" date="2008" name="PLoS ONE">
        <title>Environmental adaptation: genomic analysis of the piezotolerant and psychrotolerant deep-sea iron reducing bacterium Shewanella piezotolerans WP3.</title>
        <authorList>
            <person name="Wang F."/>
            <person name="Wang J."/>
            <person name="Jian H."/>
            <person name="Zhang B."/>
            <person name="Li S."/>
            <person name="Wang F."/>
            <person name="Zeng X."/>
            <person name="Gao L."/>
            <person name="Bartlett D.H."/>
            <person name="Yu J."/>
            <person name="Hu S."/>
            <person name="Xiao X."/>
        </authorList>
    </citation>
    <scope>NUCLEOTIDE SEQUENCE [LARGE SCALE GENOMIC DNA]</scope>
    <source>
        <strain evidence="9">WP3 / JCM 13877</strain>
    </source>
</reference>
<evidence type="ECO:0000256" key="5">
    <source>
        <dbReference type="NCBIfam" id="TIGR02959"/>
    </source>
</evidence>
<dbReference type="Gene3D" id="1.10.1740.10">
    <property type="match status" value="1"/>
</dbReference>
<evidence type="ECO:0000256" key="1">
    <source>
        <dbReference type="ARBA" id="ARBA00010641"/>
    </source>
</evidence>
<dbReference type="RefSeq" id="WP_020915040.1">
    <property type="nucleotide sequence ID" value="NC_011566.1"/>
</dbReference>
<keyword evidence="9" id="KW-1185">Reference proteome</keyword>
<dbReference type="NCBIfam" id="NF007215">
    <property type="entry name" value="PRK09637.1"/>
    <property type="match status" value="1"/>
</dbReference>
<evidence type="ECO:0000259" key="6">
    <source>
        <dbReference type="Pfam" id="PF04542"/>
    </source>
</evidence>
<dbReference type="STRING" id="225849.swp_5098"/>
<dbReference type="InterPro" id="IPR014284">
    <property type="entry name" value="RNA_pol_sigma-70_dom"/>
</dbReference>
<dbReference type="NCBIfam" id="TIGR02959">
    <property type="entry name" value="SigZ"/>
    <property type="match status" value="1"/>
</dbReference>
<dbReference type="GO" id="GO:0016987">
    <property type="term" value="F:sigma factor activity"/>
    <property type="evidence" value="ECO:0007669"/>
    <property type="project" value="UniProtKB-KW"/>
</dbReference>
<evidence type="ECO:0000256" key="2">
    <source>
        <dbReference type="ARBA" id="ARBA00023015"/>
    </source>
</evidence>
<evidence type="ECO:0000259" key="7">
    <source>
        <dbReference type="Pfam" id="PF08281"/>
    </source>
</evidence>